<feature type="transmembrane region" description="Helical" evidence="8">
    <location>
        <begin position="77"/>
        <end position="98"/>
    </location>
</feature>
<feature type="transmembrane region" description="Helical" evidence="8">
    <location>
        <begin position="323"/>
        <end position="340"/>
    </location>
</feature>
<keyword evidence="7 8" id="KW-0472">Membrane</keyword>
<keyword evidence="4" id="KW-1003">Cell membrane</keyword>
<dbReference type="EMBL" id="PIUM01000004">
    <property type="protein sequence ID" value="PKU25597.1"/>
    <property type="molecule type" value="Genomic_DNA"/>
</dbReference>
<keyword evidence="3" id="KW-0813">Transport</keyword>
<feature type="transmembrane region" description="Helical" evidence="8">
    <location>
        <begin position="20"/>
        <end position="37"/>
    </location>
</feature>
<dbReference type="AlphaFoldDB" id="A0A2N3PYW0"/>
<keyword evidence="6 8" id="KW-1133">Transmembrane helix</keyword>
<dbReference type="Proteomes" id="UP000233293">
    <property type="component" value="Unassembled WGS sequence"/>
</dbReference>
<dbReference type="CDD" id="cd06550">
    <property type="entry name" value="TM_ABC_iron-siderophores_like"/>
    <property type="match status" value="1"/>
</dbReference>
<organism evidence="9 10">
    <name type="scientific">Telmatospirillum siberiense</name>
    <dbReference type="NCBI Taxonomy" id="382514"/>
    <lineage>
        <taxon>Bacteria</taxon>
        <taxon>Pseudomonadati</taxon>
        <taxon>Pseudomonadota</taxon>
        <taxon>Alphaproteobacteria</taxon>
        <taxon>Rhodospirillales</taxon>
        <taxon>Rhodospirillaceae</taxon>
        <taxon>Telmatospirillum</taxon>
    </lineage>
</organism>
<dbReference type="PANTHER" id="PTHR30472:SF70">
    <property type="entry name" value="MOLYBDATE IMPORT SYSTEM PERMEASE PROTEIN MOLB"/>
    <property type="match status" value="1"/>
</dbReference>
<feature type="transmembrane region" description="Helical" evidence="8">
    <location>
        <begin position="294"/>
        <end position="316"/>
    </location>
</feature>
<evidence type="ECO:0000313" key="9">
    <source>
        <dbReference type="EMBL" id="PKU25597.1"/>
    </source>
</evidence>
<dbReference type="SUPFAM" id="SSF81345">
    <property type="entry name" value="ABC transporter involved in vitamin B12 uptake, BtuC"/>
    <property type="match status" value="1"/>
</dbReference>
<dbReference type="Pfam" id="PF01032">
    <property type="entry name" value="FecCD"/>
    <property type="match status" value="1"/>
</dbReference>
<comment type="caution">
    <text evidence="9">The sequence shown here is derived from an EMBL/GenBank/DDBJ whole genome shotgun (WGS) entry which is preliminary data.</text>
</comment>
<dbReference type="GO" id="GO:0022857">
    <property type="term" value="F:transmembrane transporter activity"/>
    <property type="evidence" value="ECO:0007669"/>
    <property type="project" value="InterPro"/>
</dbReference>
<evidence type="ECO:0000256" key="4">
    <source>
        <dbReference type="ARBA" id="ARBA00022475"/>
    </source>
</evidence>
<name>A0A2N3PYW0_9PROT</name>
<evidence type="ECO:0000256" key="8">
    <source>
        <dbReference type="SAM" id="Phobius"/>
    </source>
</evidence>
<feature type="transmembrane region" description="Helical" evidence="8">
    <location>
        <begin position="204"/>
        <end position="228"/>
    </location>
</feature>
<feature type="transmembrane region" description="Helical" evidence="8">
    <location>
        <begin position="249"/>
        <end position="274"/>
    </location>
</feature>
<dbReference type="InterPro" id="IPR037294">
    <property type="entry name" value="ABC_BtuC-like"/>
</dbReference>
<dbReference type="GO" id="GO:0033214">
    <property type="term" value="P:siderophore-iron import into cell"/>
    <property type="evidence" value="ECO:0007669"/>
    <property type="project" value="TreeGrafter"/>
</dbReference>
<feature type="transmembrane region" description="Helical" evidence="8">
    <location>
        <begin position="130"/>
        <end position="150"/>
    </location>
</feature>
<dbReference type="PANTHER" id="PTHR30472">
    <property type="entry name" value="FERRIC ENTEROBACTIN TRANSPORT SYSTEM PERMEASE PROTEIN"/>
    <property type="match status" value="1"/>
</dbReference>
<dbReference type="GO" id="GO:0005886">
    <property type="term" value="C:plasma membrane"/>
    <property type="evidence" value="ECO:0007669"/>
    <property type="project" value="UniProtKB-SubCell"/>
</dbReference>
<evidence type="ECO:0000256" key="2">
    <source>
        <dbReference type="ARBA" id="ARBA00007935"/>
    </source>
</evidence>
<dbReference type="OrthoDB" id="9811975at2"/>
<comment type="similarity">
    <text evidence="2">Belongs to the binding-protein-dependent transport system permease family. FecCD subfamily.</text>
</comment>
<dbReference type="InterPro" id="IPR000522">
    <property type="entry name" value="ABC_transptr_permease_BtuC"/>
</dbReference>
<dbReference type="FunFam" id="1.10.3470.10:FF:000001">
    <property type="entry name" value="Vitamin B12 ABC transporter permease BtuC"/>
    <property type="match status" value="1"/>
</dbReference>
<protein>
    <submittedName>
        <fullName evidence="9">Iron ABC transporter permease</fullName>
    </submittedName>
</protein>
<sequence>MTACAGVGRPPRIRDWGKRCLPLLLLVAAVAVSLQFGKYPVSMGTIAAVLREHLLGIPASLDPVLHSVVWNIRLPRVLAAVMVGAALSAAGATFQGLFRNPLVSPEMLGISAGAGLGASCAILYGLPVIAIQGAAFAGGLLAVSCAWYAASLIKRRDPVLMLLLAGISLDKLLKALSSLIKLIADPYSQLPTITYWLLGGLNGVSWNDVAASAPALAVGLVPLFVLRWQMNVMSQGEEEARTLGVETRYMRAALVASATLITSASVAIAGPIEWIGLLIPHVARLLVGSDFRRLLPASVLLGAGFVVAMDCLARMVGTTEMPLGLYTSVIGAPFFLWLLMSTRRGW</sequence>
<dbReference type="RefSeq" id="WP_101249652.1">
    <property type="nucleotide sequence ID" value="NZ_PIUM01000004.1"/>
</dbReference>
<evidence type="ECO:0000313" key="10">
    <source>
        <dbReference type="Proteomes" id="UP000233293"/>
    </source>
</evidence>
<accession>A0A2N3PYW0</accession>
<evidence type="ECO:0000256" key="6">
    <source>
        <dbReference type="ARBA" id="ARBA00022989"/>
    </source>
</evidence>
<gene>
    <name evidence="9" type="ORF">CWS72_05925</name>
</gene>
<comment type="subcellular location">
    <subcellularLocation>
        <location evidence="1">Cell membrane</location>
        <topology evidence="1">Multi-pass membrane protein</topology>
    </subcellularLocation>
</comment>
<evidence type="ECO:0000256" key="5">
    <source>
        <dbReference type="ARBA" id="ARBA00022692"/>
    </source>
</evidence>
<feature type="transmembrane region" description="Helical" evidence="8">
    <location>
        <begin position="107"/>
        <end position="124"/>
    </location>
</feature>
<evidence type="ECO:0000256" key="1">
    <source>
        <dbReference type="ARBA" id="ARBA00004651"/>
    </source>
</evidence>
<keyword evidence="5 8" id="KW-0812">Transmembrane</keyword>
<dbReference type="Gene3D" id="1.10.3470.10">
    <property type="entry name" value="ABC transporter involved in vitamin B12 uptake, BtuC"/>
    <property type="match status" value="1"/>
</dbReference>
<keyword evidence="10" id="KW-1185">Reference proteome</keyword>
<evidence type="ECO:0000256" key="7">
    <source>
        <dbReference type="ARBA" id="ARBA00023136"/>
    </source>
</evidence>
<reference evidence="10" key="1">
    <citation type="submission" date="2017-12" db="EMBL/GenBank/DDBJ databases">
        <title>Draft genome sequence of Telmatospirillum siberiense 26-4b1T, an acidotolerant peatland alphaproteobacterium potentially involved in sulfur cycling.</title>
        <authorList>
            <person name="Hausmann B."/>
            <person name="Pjevac P."/>
            <person name="Schreck K."/>
            <person name="Herbold C.W."/>
            <person name="Daims H."/>
            <person name="Wagner M."/>
            <person name="Pester M."/>
            <person name="Loy A."/>
        </authorList>
    </citation>
    <scope>NUCLEOTIDE SEQUENCE [LARGE SCALE GENOMIC DNA]</scope>
    <source>
        <strain evidence="10">26-4b1</strain>
    </source>
</reference>
<proteinExistence type="inferred from homology"/>
<evidence type="ECO:0000256" key="3">
    <source>
        <dbReference type="ARBA" id="ARBA00022448"/>
    </source>
</evidence>